<dbReference type="EMBL" id="AP028127">
    <property type="protein sequence ID" value="BEH91801.1"/>
    <property type="molecule type" value="Genomic_DNA"/>
</dbReference>
<dbReference type="SUPFAM" id="SSF161098">
    <property type="entry name" value="MetI-like"/>
    <property type="match status" value="1"/>
</dbReference>
<evidence type="ECO:0000313" key="13">
    <source>
        <dbReference type="Proteomes" id="UP001432099"/>
    </source>
</evidence>
<keyword evidence="4 10" id="KW-1003">Cell membrane</keyword>
<keyword evidence="13" id="KW-1185">Reference proteome</keyword>
<dbReference type="PANTHER" id="PTHR30425">
    <property type="entry name" value="PHOSPHATE TRANSPORT SYSTEM PERMEASE PROTEIN PST"/>
    <property type="match status" value="1"/>
</dbReference>
<dbReference type="CDD" id="cd06261">
    <property type="entry name" value="TM_PBP2"/>
    <property type="match status" value="1"/>
</dbReference>
<organism evidence="12 13">
    <name type="scientific">Turicibacter faecis</name>
    <dbReference type="NCBI Taxonomy" id="2963365"/>
    <lineage>
        <taxon>Bacteria</taxon>
        <taxon>Bacillati</taxon>
        <taxon>Bacillota</taxon>
        <taxon>Erysipelotrichia</taxon>
        <taxon>Erysipelotrichales</taxon>
        <taxon>Turicibacteraceae</taxon>
        <taxon>Turicibacter</taxon>
    </lineage>
</organism>
<comment type="function">
    <text evidence="10">Part of the binding-protein-dependent transport system for phosphate; probably responsible for the translocation of the substrate across the membrane.</text>
</comment>
<dbReference type="Pfam" id="PF00528">
    <property type="entry name" value="BPD_transp_1"/>
    <property type="match status" value="1"/>
</dbReference>
<reference evidence="12" key="1">
    <citation type="journal article" date="2024" name="Int. J. Syst. Evol. Microbiol.">
        <title>Turicibacter faecis sp. nov., isolated from faeces of heart failure mouse model.</title>
        <authorList>
            <person name="Imamura Y."/>
            <person name="Motooka D."/>
            <person name="Nakajima Y."/>
            <person name="Ito S."/>
            <person name="Kitakaze M."/>
            <person name="Iida T."/>
            <person name="Nakamura S."/>
        </authorList>
    </citation>
    <scope>NUCLEOTIDE SEQUENCE</scope>
    <source>
        <strain evidence="12">TC023</strain>
    </source>
</reference>
<feature type="transmembrane region" description="Helical" evidence="9">
    <location>
        <begin position="122"/>
        <end position="145"/>
    </location>
</feature>
<evidence type="ECO:0000256" key="8">
    <source>
        <dbReference type="ARBA" id="ARBA00023136"/>
    </source>
</evidence>
<proteinExistence type="inferred from homology"/>
<keyword evidence="7 9" id="KW-1133">Transmembrane helix</keyword>
<evidence type="ECO:0000256" key="9">
    <source>
        <dbReference type="RuleBase" id="RU363032"/>
    </source>
</evidence>
<protein>
    <recommendedName>
        <fullName evidence="10">Phosphate transport system permease protein</fullName>
    </recommendedName>
</protein>
<keyword evidence="3 9" id="KW-0813">Transport</keyword>
<comment type="caution">
    <text evidence="10">Lacks conserved residue(s) required for the propagation of feature annotation.</text>
</comment>
<keyword evidence="5 10" id="KW-0592">Phosphate transport</keyword>
<feature type="domain" description="ABC transmembrane type-1" evidence="11">
    <location>
        <begin position="81"/>
        <end position="291"/>
    </location>
</feature>
<dbReference type="InterPro" id="IPR035906">
    <property type="entry name" value="MetI-like_sf"/>
</dbReference>
<dbReference type="Proteomes" id="UP001432099">
    <property type="component" value="Chromosome"/>
</dbReference>
<comment type="similarity">
    <text evidence="2 10">Belongs to the binding-protein-dependent transport system permease family. CysTW subfamily.</text>
</comment>
<dbReference type="InterPro" id="IPR051124">
    <property type="entry name" value="Phosphate_Transport_Permease"/>
</dbReference>
<accession>A0ABM8IKN2</accession>
<dbReference type="PANTHER" id="PTHR30425:SF1">
    <property type="entry name" value="PHOSPHATE TRANSPORT SYSTEM PERMEASE PROTEIN PSTC"/>
    <property type="match status" value="1"/>
</dbReference>
<evidence type="ECO:0000256" key="5">
    <source>
        <dbReference type="ARBA" id="ARBA00022592"/>
    </source>
</evidence>
<feature type="transmembrane region" description="Helical" evidence="9">
    <location>
        <begin position="21"/>
        <end position="42"/>
    </location>
</feature>
<sequence length="301" mass="32337">MKKDMSLNRRRVFVEKFFHGLFLLAALIAVLSVALIIIFIFGKGLAPFFSGNEYGTYSFIDFIRGLKWTPQSGEYGIGYMIVNSIFATFGAILLGVPIALLTAVFIAEIAPKRIAGMVRPAIELLAAIPSVLYGVFGFAVITPLVKQISPYPTGDSLIAVIIVLTIMILPTIVAVVETAIRAVPKSYKEGSLALGASKIQTIFKVTLPAARSGILTGIILGVGRAIGETMAVILVAGNPESGIATTIFDRVRLLTTNIALEQGYAAKLHEQMLFSTAVVLFIFIMIINLVLARIQKKGGDC</sequence>
<feature type="transmembrane region" description="Helical" evidence="9">
    <location>
        <begin position="77"/>
        <end position="110"/>
    </location>
</feature>
<evidence type="ECO:0000256" key="3">
    <source>
        <dbReference type="ARBA" id="ARBA00022448"/>
    </source>
</evidence>
<evidence type="ECO:0000256" key="7">
    <source>
        <dbReference type="ARBA" id="ARBA00022989"/>
    </source>
</evidence>
<evidence type="ECO:0000256" key="10">
    <source>
        <dbReference type="RuleBase" id="RU363054"/>
    </source>
</evidence>
<feature type="transmembrane region" description="Helical" evidence="9">
    <location>
        <begin position="157"/>
        <end position="180"/>
    </location>
</feature>
<evidence type="ECO:0000259" key="11">
    <source>
        <dbReference type="PROSITE" id="PS50928"/>
    </source>
</evidence>
<dbReference type="RefSeq" id="WP_161832377.1">
    <property type="nucleotide sequence ID" value="NZ_AP028127.1"/>
</dbReference>
<evidence type="ECO:0000256" key="4">
    <source>
        <dbReference type="ARBA" id="ARBA00022475"/>
    </source>
</evidence>
<feature type="transmembrane region" description="Helical" evidence="9">
    <location>
        <begin position="272"/>
        <end position="291"/>
    </location>
</feature>
<comment type="subcellular location">
    <subcellularLocation>
        <location evidence="1 9">Cell membrane</location>
        <topology evidence="1 9">Multi-pass membrane protein</topology>
    </subcellularLocation>
</comment>
<dbReference type="Gene3D" id="1.10.3720.10">
    <property type="entry name" value="MetI-like"/>
    <property type="match status" value="1"/>
</dbReference>
<gene>
    <name evidence="12" type="primary">pstC</name>
    <name evidence="12" type="ORF">T23_19030</name>
</gene>
<evidence type="ECO:0000313" key="12">
    <source>
        <dbReference type="EMBL" id="BEH91801.1"/>
    </source>
</evidence>
<name>A0ABM8IKN2_9FIRM</name>
<dbReference type="InterPro" id="IPR000515">
    <property type="entry name" value="MetI-like"/>
</dbReference>
<evidence type="ECO:0000256" key="1">
    <source>
        <dbReference type="ARBA" id="ARBA00004651"/>
    </source>
</evidence>
<dbReference type="PROSITE" id="PS50928">
    <property type="entry name" value="ABC_TM1"/>
    <property type="match status" value="1"/>
</dbReference>
<dbReference type="InterPro" id="IPR011864">
    <property type="entry name" value="Phosphate_PstC"/>
</dbReference>
<dbReference type="NCBIfam" id="TIGR02138">
    <property type="entry name" value="phosphate_pstC"/>
    <property type="match status" value="1"/>
</dbReference>
<evidence type="ECO:0000256" key="6">
    <source>
        <dbReference type="ARBA" id="ARBA00022692"/>
    </source>
</evidence>
<keyword evidence="6 9" id="KW-0812">Transmembrane</keyword>
<evidence type="ECO:0000256" key="2">
    <source>
        <dbReference type="ARBA" id="ARBA00007069"/>
    </source>
</evidence>
<keyword evidence="8 9" id="KW-0472">Membrane</keyword>